<evidence type="ECO:0000313" key="2">
    <source>
        <dbReference type="EMBL" id="EIJ42486.1"/>
    </source>
</evidence>
<sequence>MGKACYDELLSPYTTTGLPISQRSAIHQPTMWTIATRELRALFYSPLAWIILGVVQLILAFLFAKQVELFLSPSVQAQINHTPNALGLTDIVVGYLYVWAGMLFLLITPLLTMRLISEERRNKTLALLLSAPVSSADIILGKYCGLLLFYLLLMSLPALMSLSLLLGGHLDLGQLSLCVLGLGLLVAAMSAIGLYLSTLTQHPIIAAVGTFGCLLFLWIIDVLSDAPNSVLAYLSFANHYQPLLQGILNTQDIIYYLIMIGLFLLLSIWRLDNERVQ</sequence>
<dbReference type="STRING" id="395493.BegalDRAFT_1607"/>
<dbReference type="PANTHER" id="PTHR43471">
    <property type="entry name" value="ABC TRANSPORTER PERMEASE"/>
    <property type="match status" value="1"/>
</dbReference>
<keyword evidence="1" id="KW-1133">Transmembrane helix</keyword>
<dbReference type="Proteomes" id="UP000005744">
    <property type="component" value="Unassembled WGS sequence"/>
</dbReference>
<keyword evidence="1" id="KW-0472">Membrane</keyword>
<keyword evidence="3" id="KW-1185">Reference proteome</keyword>
<name>I3CFU3_9GAMM</name>
<dbReference type="AlphaFoldDB" id="I3CFU3"/>
<accession>I3CFU3</accession>
<keyword evidence="1" id="KW-0812">Transmembrane</keyword>
<dbReference type="eggNOG" id="COG1277">
    <property type="taxonomic scope" value="Bacteria"/>
</dbReference>
<gene>
    <name evidence="2" type="ORF">BegalDRAFT_1607</name>
</gene>
<dbReference type="Pfam" id="PF12679">
    <property type="entry name" value="ABC2_membrane_2"/>
    <property type="match status" value="1"/>
</dbReference>
<proteinExistence type="predicted"/>
<reference evidence="2 3" key="1">
    <citation type="submission" date="2011-11" db="EMBL/GenBank/DDBJ databases">
        <title>Improved High-Quality Draft sequence of Beggiatoa alba B18lD.</title>
        <authorList>
            <consortium name="US DOE Joint Genome Institute"/>
            <person name="Lucas S."/>
            <person name="Han J."/>
            <person name="Lapidus A."/>
            <person name="Cheng J.-F."/>
            <person name="Goodwin L."/>
            <person name="Pitluck S."/>
            <person name="Peters L."/>
            <person name="Mikhailova N."/>
            <person name="Held B."/>
            <person name="Detter J.C."/>
            <person name="Han C."/>
            <person name="Tapia R."/>
            <person name="Land M."/>
            <person name="Hauser L."/>
            <person name="Kyrpides N."/>
            <person name="Ivanova N."/>
            <person name="Pagani I."/>
            <person name="Samuel K."/>
            <person name="Teske A."/>
            <person name="Mueller J."/>
            <person name="Woyke T."/>
        </authorList>
    </citation>
    <scope>NUCLEOTIDE SEQUENCE [LARGE SCALE GENOMIC DNA]</scope>
    <source>
        <strain evidence="2 3">B18LD</strain>
    </source>
</reference>
<protein>
    <submittedName>
        <fullName evidence="2">ABC-type transport system involved in multi-copper enzyme maturation, permease component</fullName>
    </submittedName>
</protein>
<organism evidence="2 3">
    <name type="scientific">Beggiatoa alba B18LD</name>
    <dbReference type="NCBI Taxonomy" id="395493"/>
    <lineage>
        <taxon>Bacteria</taxon>
        <taxon>Pseudomonadati</taxon>
        <taxon>Pseudomonadota</taxon>
        <taxon>Gammaproteobacteria</taxon>
        <taxon>Thiotrichales</taxon>
        <taxon>Thiotrichaceae</taxon>
        <taxon>Beggiatoa</taxon>
    </lineage>
</organism>
<feature type="transmembrane region" description="Helical" evidence="1">
    <location>
        <begin position="125"/>
        <end position="152"/>
    </location>
</feature>
<evidence type="ECO:0000313" key="3">
    <source>
        <dbReference type="Proteomes" id="UP000005744"/>
    </source>
</evidence>
<feature type="transmembrane region" description="Helical" evidence="1">
    <location>
        <begin position="92"/>
        <end position="113"/>
    </location>
</feature>
<dbReference type="GO" id="GO:0140359">
    <property type="term" value="F:ABC-type transporter activity"/>
    <property type="evidence" value="ECO:0007669"/>
    <property type="project" value="InterPro"/>
</dbReference>
<feature type="transmembrane region" description="Helical" evidence="1">
    <location>
        <begin position="172"/>
        <end position="196"/>
    </location>
</feature>
<feature type="transmembrane region" description="Helical" evidence="1">
    <location>
        <begin position="41"/>
        <end position="64"/>
    </location>
</feature>
<dbReference type="EMBL" id="JH600070">
    <property type="protein sequence ID" value="EIJ42486.1"/>
    <property type="molecule type" value="Genomic_DNA"/>
</dbReference>
<feature type="transmembrane region" description="Helical" evidence="1">
    <location>
        <begin position="203"/>
        <end position="220"/>
    </location>
</feature>
<dbReference type="RefSeq" id="WP_002685487.1">
    <property type="nucleotide sequence ID" value="NZ_JH600070.1"/>
</dbReference>
<dbReference type="GO" id="GO:0005886">
    <property type="term" value="C:plasma membrane"/>
    <property type="evidence" value="ECO:0007669"/>
    <property type="project" value="UniProtKB-SubCell"/>
</dbReference>
<evidence type="ECO:0000256" key="1">
    <source>
        <dbReference type="SAM" id="Phobius"/>
    </source>
</evidence>
<dbReference type="HOGENOM" id="CLU_081003_1_0_6"/>
<feature type="transmembrane region" description="Helical" evidence="1">
    <location>
        <begin position="253"/>
        <end position="271"/>
    </location>
</feature>